<protein>
    <recommendedName>
        <fullName evidence="1">TIR domain-containing protein</fullName>
    </recommendedName>
</protein>
<reference evidence="2" key="1">
    <citation type="journal article" date="2014" name="Front. Microbiol.">
        <title>High frequency of phylogenetically diverse reductive dehalogenase-homologous genes in deep subseafloor sedimentary metagenomes.</title>
        <authorList>
            <person name="Kawai M."/>
            <person name="Futagami T."/>
            <person name="Toyoda A."/>
            <person name="Takaki Y."/>
            <person name="Nishi S."/>
            <person name="Hori S."/>
            <person name="Arai W."/>
            <person name="Tsubouchi T."/>
            <person name="Morono Y."/>
            <person name="Uchiyama I."/>
            <person name="Ito T."/>
            <person name="Fujiyama A."/>
            <person name="Inagaki F."/>
            <person name="Takami H."/>
        </authorList>
    </citation>
    <scope>NUCLEOTIDE SEQUENCE</scope>
    <source>
        <strain evidence="2">Expedition CK06-06</strain>
    </source>
</reference>
<feature type="non-terminal residue" evidence="2">
    <location>
        <position position="171"/>
    </location>
</feature>
<sequence>MWENTMTDRADASNEYDLFISYAHADNEGRYDGWVTALTEAIQREHAEFVPASGALRIFFDTAEIRNMDDWEARILLGLRQSKLLVAVLSPAYFASDYCRQEWAGYRDLETQRGLLGEGIAGAYVVEHPEFSAANQDHQDEWLADLKRRQYTDLQEWWPQGREALEQVEVR</sequence>
<dbReference type="PROSITE" id="PS50104">
    <property type="entry name" value="TIR"/>
    <property type="match status" value="1"/>
</dbReference>
<name>X1JLG7_9ZZZZ</name>
<dbReference type="SUPFAM" id="SSF52200">
    <property type="entry name" value="Toll/Interleukin receptor TIR domain"/>
    <property type="match status" value="1"/>
</dbReference>
<dbReference type="InterPro" id="IPR035897">
    <property type="entry name" value="Toll_tir_struct_dom_sf"/>
</dbReference>
<organism evidence="2">
    <name type="scientific">marine sediment metagenome</name>
    <dbReference type="NCBI Taxonomy" id="412755"/>
    <lineage>
        <taxon>unclassified sequences</taxon>
        <taxon>metagenomes</taxon>
        <taxon>ecological metagenomes</taxon>
    </lineage>
</organism>
<dbReference type="EMBL" id="BARU01025795">
    <property type="protein sequence ID" value="GAH70613.1"/>
    <property type="molecule type" value="Genomic_DNA"/>
</dbReference>
<proteinExistence type="predicted"/>
<comment type="caution">
    <text evidence="2">The sequence shown here is derived from an EMBL/GenBank/DDBJ whole genome shotgun (WGS) entry which is preliminary data.</text>
</comment>
<gene>
    <name evidence="2" type="ORF">S03H2_41515</name>
</gene>
<dbReference type="Pfam" id="PF13676">
    <property type="entry name" value="TIR_2"/>
    <property type="match status" value="1"/>
</dbReference>
<feature type="domain" description="TIR" evidence="1">
    <location>
        <begin position="14"/>
        <end position="171"/>
    </location>
</feature>
<accession>X1JLG7</accession>
<dbReference type="AlphaFoldDB" id="X1JLG7"/>
<dbReference type="GO" id="GO:0007165">
    <property type="term" value="P:signal transduction"/>
    <property type="evidence" value="ECO:0007669"/>
    <property type="project" value="InterPro"/>
</dbReference>
<evidence type="ECO:0000313" key="2">
    <source>
        <dbReference type="EMBL" id="GAH70613.1"/>
    </source>
</evidence>
<evidence type="ECO:0000259" key="1">
    <source>
        <dbReference type="PROSITE" id="PS50104"/>
    </source>
</evidence>
<dbReference type="SMART" id="SM00255">
    <property type="entry name" value="TIR"/>
    <property type="match status" value="1"/>
</dbReference>
<dbReference type="InterPro" id="IPR000157">
    <property type="entry name" value="TIR_dom"/>
</dbReference>
<dbReference type="Gene3D" id="3.40.50.10140">
    <property type="entry name" value="Toll/interleukin-1 receptor homology (TIR) domain"/>
    <property type="match status" value="1"/>
</dbReference>